<dbReference type="Pfam" id="PF01963">
    <property type="entry name" value="TraB_PrgY_gumN"/>
    <property type="match status" value="1"/>
</dbReference>
<dbReference type="InterPro" id="IPR046345">
    <property type="entry name" value="TraB_PrgY-like"/>
</dbReference>
<evidence type="ECO:0000313" key="2">
    <source>
        <dbReference type="EMBL" id="KAK2145932.1"/>
    </source>
</evidence>
<evidence type="ECO:0000313" key="3">
    <source>
        <dbReference type="Proteomes" id="UP001208570"/>
    </source>
</evidence>
<reference evidence="2" key="1">
    <citation type="journal article" date="2023" name="Mol. Biol. Evol.">
        <title>Third-Generation Sequencing Reveals the Adaptive Role of the Epigenome in Three Deep-Sea Polychaetes.</title>
        <authorList>
            <person name="Perez M."/>
            <person name="Aroh O."/>
            <person name="Sun Y."/>
            <person name="Lan Y."/>
            <person name="Juniper S.K."/>
            <person name="Young C.R."/>
            <person name="Angers B."/>
            <person name="Qian P.Y."/>
        </authorList>
    </citation>
    <scope>NUCLEOTIDE SEQUENCE</scope>
    <source>
        <strain evidence="2">P08H-3</strain>
    </source>
</reference>
<dbReference type="EMBL" id="JAODUP010000646">
    <property type="protein sequence ID" value="KAK2145932.1"/>
    <property type="molecule type" value="Genomic_DNA"/>
</dbReference>
<dbReference type="CDD" id="cd14726">
    <property type="entry name" value="TraB_PrgY-like"/>
    <property type="match status" value="1"/>
</dbReference>
<evidence type="ECO:0008006" key="4">
    <source>
        <dbReference type="Google" id="ProtNLM"/>
    </source>
</evidence>
<proteinExistence type="predicted"/>
<feature type="compositionally biased region" description="Polar residues" evidence="1">
    <location>
        <begin position="42"/>
        <end position="64"/>
    </location>
</feature>
<dbReference type="Proteomes" id="UP001208570">
    <property type="component" value="Unassembled WGS sequence"/>
</dbReference>
<feature type="compositionally biased region" description="Acidic residues" evidence="1">
    <location>
        <begin position="66"/>
        <end position="92"/>
    </location>
</feature>
<dbReference type="AlphaFoldDB" id="A0AAD9J3G9"/>
<sequence length="402" mass="44611">MDQNDVINKHESSSSVTPNGHIEEEAAETPADFDSIADKASHSSTTNAKPANIQNPDSRNSSFCDSDIEEEGSCEEDDHGNSGDESDLEDNPEQPTVERVSRSANPELPDTVTVLKADNGAKVYIVGTAHFSKNSQDDVAKTIQLTQPDVVVVELCSSRVGILQLNEEKLLEEAKNINFEKFRSLVRQAGMIQGVVHILLLSLSAHLTEQLGMAPGGEFRRALQEAQKIPGCHIQLGDRPVGITLRRAIYSLSLWQKIQLMWCLLTSKEPISKEEVERCKQHDLLEEMMREMAGEFPALSRVFVKERDLYLVHSLRQATQPMPRASEAGDFGPPVVVGIVGIGHVQGIVENWNKDFNIQELLRVPEGSRIGYLVKRTFQAALVGLVSWGCFKLYEHLPRLPL</sequence>
<dbReference type="PANTHER" id="PTHR21530">
    <property type="entry name" value="PHEROMONE SHUTDOWN PROTEIN"/>
    <property type="match status" value="1"/>
</dbReference>
<comment type="caution">
    <text evidence="2">The sequence shown here is derived from an EMBL/GenBank/DDBJ whole genome shotgun (WGS) entry which is preliminary data.</text>
</comment>
<evidence type="ECO:0000256" key="1">
    <source>
        <dbReference type="SAM" id="MobiDB-lite"/>
    </source>
</evidence>
<keyword evidence="3" id="KW-1185">Reference proteome</keyword>
<accession>A0AAD9J3G9</accession>
<feature type="region of interest" description="Disordered" evidence="1">
    <location>
        <begin position="1"/>
        <end position="109"/>
    </location>
</feature>
<organism evidence="2 3">
    <name type="scientific">Paralvinella palmiformis</name>
    <dbReference type="NCBI Taxonomy" id="53620"/>
    <lineage>
        <taxon>Eukaryota</taxon>
        <taxon>Metazoa</taxon>
        <taxon>Spiralia</taxon>
        <taxon>Lophotrochozoa</taxon>
        <taxon>Annelida</taxon>
        <taxon>Polychaeta</taxon>
        <taxon>Sedentaria</taxon>
        <taxon>Canalipalpata</taxon>
        <taxon>Terebellida</taxon>
        <taxon>Terebelliformia</taxon>
        <taxon>Alvinellidae</taxon>
        <taxon>Paralvinella</taxon>
    </lineage>
</organism>
<dbReference type="PANTHER" id="PTHR21530:SF7">
    <property type="entry name" value="TRAB DOMAIN-CONTAINING PROTEIN"/>
    <property type="match status" value="1"/>
</dbReference>
<protein>
    <recommendedName>
        <fullName evidence="4">TraB domain-containing protein</fullName>
    </recommendedName>
</protein>
<gene>
    <name evidence="2" type="ORF">LSH36_646g01023</name>
</gene>
<dbReference type="InterPro" id="IPR002816">
    <property type="entry name" value="TraB/PrgY/GumN_fam"/>
</dbReference>
<name>A0AAD9J3G9_9ANNE</name>